<organism evidence="1">
    <name type="scientific">marine metagenome</name>
    <dbReference type="NCBI Taxonomy" id="408172"/>
    <lineage>
        <taxon>unclassified sequences</taxon>
        <taxon>metagenomes</taxon>
        <taxon>ecological metagenomes</taxon>
    </lineage>
</organism>
<protein>
    <submittedName>
        <fullName evidence="1">Uncharacterized protein</fullName>
    </submittedName>
</protein>
<evidence type="ECO:0000313" key="1">
    <source>
        <dbReference type="EMBL" id="SVE42876.1"/>
    </source>
</evidence>
<dbReference type="EMBL" id="UINC01216651">
    <property type="protein sequence ID" value="SVE42876.1"/>
    <property type="molecule type" value="Genomic_DNA"/>
</dbReference>
<dbReference type="AlphaFoldDB" id="A0A383DEF0"/>
<reference evidence="1" key="1">
    <citation type="submission" date="2018-05" db="EMBL/GenBank/DDBJ databases">
        <authorList>
            <person name="Lanie J.A."/>
            <person name="Ng W.-L."/>
            <person name="Kazmierczak K.M."/>
            <person name="Andrzejewski T.M."/>
            <person name="Davidsen T.M."/>
            <person name="Wayne K.J."/>
            <person name="Tettelin H."/>
            <person name="Glass J.I."/>
            <person name="Rusch D."/>
            <person name="Podicherti R."/>
            <person name="Tsui H.-C.T."/>
            <person name="Winkler M.E."/>
        </authorList>
    </citation>
    <scope>NUCLEOTIDE SEQUENCE</scope>
</reference>
<accession>A0A383DEF0</accession>
<gene>
    <name evidence="1" type="ORF">METZ01_LOCUS495730</name>
</gene>
<sequence length="29" mass="3083">VVATQENPEDSVFQHPGQLGGDQAVALYI</sequence>
<feature type="non-terminal residue" evidence="1">
    <location>
        <position position="1"/>
    </location>
</feature>
<name>A0A383DEF0_9ZZZZ</name>
<proteinExistence type="predicted"/>
<feature type="non-terminal residue" evidence="1">
    <location>
        <position position="29"/>
    </location>
</feature>